<dbReference type="AlphaFoldDB" id="A0A0M3ILI8"/>
<dbReference type="WBParaSite" id="ALUE_0001961601-mRNA-1">
    <property type="protein sequence ID" value="ALUE_0001961601-mRNA-1"/>
    <property type="gene ID" value="ALUE_0001961601"/>
</dbReference>
<evidence type="ECO:0000313" key="1">
    <source>
        <dbReference type="Proteomes" id="UP000036681"/>
    </source>
</evidence>
<organism evidence="1 2">
    <name type="scientific">Ascaris lumbricoides</name>
    <name type="common">Giant roundworm</name>
    <dbReference type="NCBI Taxonomy" id="6252"/>
    <lineage>
        <taxon>Eukaryota</taxon>
        <taxon>Metazoa</taxon>
        <taxon>Ecdysozoa</taxon>
        <taxon>Nematoda</taxon>
        <taxon>Chromadorea</taxon>
        <taxon>Rhabditida</taxon>
        <taxon>Spirurina</taxon>
        <taxon>Ascaridomorpha</taxon>
        <taxon>Ascaridoidea</taxon>
        <taxon>Ascarididae</taxon>
        <taxon>Ascaris</taxon>
    </lineage>
</organism>
<evidence type="ECO:0000313" key="2">
    <source>
        <dbReference type="WBParaSite" id="ALUE_0001961601-mRNA-1"/>
    </source>
</evidence>
<sequence>MASFLEAEVDSCRPLKRSRQSGFNEPLVRGDWVTVVIGTHRVLLTMCRVLVVLLPVVHCQHGCILERERLLDWITFDESSRAHASCDVVAAGSRHRSKPRGGCHGCMQNVYAKVSAIACLGLSESALGCRVSFSAPLHSSSLLNAIFVRRPCLLRVRVALLCFTPFSIGLASRQRDSVRCVRWLPVIEVNCRDASSEWLQTPKWRINPYPSADPVPIKDSQHYSDHPVMKHIASVIGKHVFLIANECVV</sequence>
<proteinExistence type="predicted"/>
<dbReference type="Proteomes" id="UP000036681">
    <property type="component" value="Unplaced"/>
</dbReference>
<reference evidence="2" key="1">
    <citation type="submission" date="2017-02" db="UniProtKB">
        <authorList>
            <consortium name="WormBaseParasite"/>
        </authorList>
    </citation>
    <scope>IDENTIFICATION</scope>
</reference>
<name>A0A0M3ILI8_ASCLU</name>
<accession>A0A0M3ILI8</accession>
<keyword evidence="1" id="KW-1185">Reference proteome</keyword>
<protein>
    <submittedName>
        <fullName evidence="2">Secreted protein</fullName>
    </submittedName>
</protein>